<proteinExistence type="predicted"/>
<reference evidence="1" key="1">
    <citation type="submission" date="2022-08" db="UniProtKB">
        <authorList>
            <consortium name="EnsemblMetazoa"/>
        </authorList>
    </citation>
    <scope>IDENTIFICATION</scope>
    <source>
        <strain evidence="1">05x7-T-G4-1.051#20</strain>
    </source>
</reference>
<dbReference type="AlphaFoldDB" id="A0A8W8LT89"/>
<protein>
    <submittedName>
        <fullName evidence="1">Uncharacterized protein</fullName>
    </submittedName>
</protein>
<organism evidence="1 2">
    <name type="scientific">Magallana gigas</name>
    <name type="common">Pacific oyster</name>
    <name type="synonym">Crassostrea gigas</name>
    <dbReference type="NCBI Taxonomy" id="29159"/>
    <lineage>
        <taxon>Eukaryota</taxon>
        <taxon>Metazoa</taxon>
        <taxon>Spiralia</taxon>
        <taxon>Lophotrochozoa</taxon>
        <taxon>Mollusca</taxon>
        <taxon>Bivalvia</taxon>
        <taxon>Autobranchia</taxon>
        <taxon>Pteriomorphia</taxon>
        <taxon>Ostreida</taxon>
        <taxon>Ostreoidea</taxon>
        <taxon>Ostreidae</taxon>
        <taxon>Magallana</taxon>
    </lineage>
</organism>
<keyword evidence="2" id="KW-1185">Reference proteome</keyword>
<sequence length="199" mass="21795">MAAIVRRRRRRRQNAISMRRPRVFRDLSNPLESLDEEKVYKRYIFSPATILFIVDGISNILQTDTVRNQPLIQVLLFLRFVATGAHLRLVGDSLNESESSVGRVVKSVARATIEVFTHMIKFPVGDMASKVREGFERIAVGACACQSYYDNVPARETAEPTLSAGVISGIVIGVFLTIGFCCCCICGGSSSVGSSSGQS</sequence>
<dbReference type="Proteomes" id="UP000005408">
    <property type="component" value="Unassembled WGS sequence"/>
</dbReference>
<evidence type="ECO:0000313" key="2">
    <source>
        <dbReference type="Proteomes" id="UP000005408"/>
    </source>
</evidence>
<evidence type="ECO:0000313" key="1">
    <source>
        <dbReference type="EnsemblMetazoa" id="G29904.1:cds"/>
    </source>
</evidence>
<dbReference type="EnsemblMetazoa" id="G29904.1">
    <property type="protein sequence ID" value="G29904.1:cds"/>
    <property type="gene ID" value="G29904"/>
</dbReference>
<name>A0A8W8LT89_MAGGI</name>
<accession>A0A8W8LT89</accession>